<dbReference type="InterPro" id="IPR000917">
    <property type="entry name" value="Sulfatase_N"/>
</dbReference>
<keyword evidence="3" id="KW-0378">Hydrolase</keyword>
<evidence type="ECO:0000256" key="4">
    <source>
        <dbReference type="ARBA" id="ARBA00022837"/>
    </source>
</evidence>
<evidence type="ECO:0000256" key="2">
    <source>
        <dbReference type="ARBA" id="ARBA00022723"/>
    </source>
</evidence>
<dbReference type="Proteomes" id="UP000604730">
    <property type="component" value="Unassembled WGS sequence"/>
</dbReference>
<comment type="similarity">
    <text evidence="1">Belongs to the sulfatase family.</text>
</comment>
<reference evidence="6 7" key="1">
    <citation type="submission" date="2021-01" db="EMBL/GenBank/DDBJ databases">
        <title>Isolation and description of Catonella massiliensis sp. nov., a novel Catonella species, isolated from a stable periodontitis subject.</title>
        <authorList>
            <person name="Antezack A."/>
            <person name="Boxberger M."/>
            <person name="La Scola B."/>
            <person name="Monnet-Corti V."/>
        </authorList>
    </citation>
    <scope>NUCLEOTIDE SEQUENCE [LARGE SCALE GENOMIC DNA]</scope>
    <source>
        <strain evidence="6 7">Marseille-Q4567</strain>
    </source>
</reference>
<dbReference type="InterPro" id="IPR024607">
    <property type="entry name" value="Sulfatase_CS"/>
</dbReference>
<keyword evidence="7" id="KW-1185">Reference proteome</keyword>
<dbReference type="PROSITE" id="PS00523">
    <property type="entry name" value="SULFATASE_1"/>
    <property type="match status" value="1"/>
</dbReference>
<dbReference type="EMBL" id="JAEPRJ010000001">
    <property type="protein sequence ID" value="MBK5896180.1"/>
    <property type="molecule type" value="Genomic_DNA"/>
</dbReference>
<comment type="caution">
    <text evidence="6">The sequence shown here is derived from an EMBL/GenBank/DDBJ whole genome shotgun (WGS) entry which is preliminary data.</text>
</comment>
<gene>
    <name evidence="6" type="ORF">JJN12_00035</name>
</gene>
<evidence type="ECO:0000313" key="7">
    <source>
        <dbReference type="Proteomes" id="UP000604730"/>
    </source>
</evidence>
<dbReference type="RefSeq" id="WP_208427767.1">
    <property type="nucleotide sequence ID" value="NZ_JAEPRJ010000001.1"/>
</dbReference>
<accession>A0ABS1IW93</accession>
<dbReference type="SUPFAM" id="SSF53649">
    <property type="entry name" value="Alkaline phosphatase-like"/>
    <property type="match status" value="1"/>
</dbReference>
<name>A0ABS1IW93_9FIRM</name>
<dbReference type="PANTHER" id="PTHR42693:SF53">
    <property type="entry name" value="ENDO-4-O-SULFATASE"/>
    <property type="match status" value="1"/>
</dbReference>
<protein>
    <submittedName>
        <fullName evidence="6">Sulfatase-like hydrolase/transferase</fullName>
    </submittedName>
</protein>
<evidence type="ECO:0000256" key="1">
    <source>
        <dbReference type="ARBA" id="ARBA00008779"/>
    </source>
</evidence>
<dbReference type="Gene3D" id="3.40.720.10">
    <property type="entry name" value="Alkaline Phosphatase, subunit A"/>
    <property type="match status" value="1"/>
</dbReference>
<organism evidence="6 7">
    <name type="scientific">Catonella massiliensis</name>
    <dbReference type="NCBI Taxonomy" id="2799636"/>
    <lineage>
        <taxon>Bacteria</taxon>
        <taxon>Bacillati</taxon>
        <taxon>Bacillota</taxon>
        <taxon>Clostridia</taxon>
        <taxon>Lachnospirales</taxon>
        <taxon>Lachnospiraceae</taxon>
        <taxon>Catonella</taxon>
    </lineage>
</organism>
<evidence type="ECO:0000313" key="6">
    <source>
        <dbReference type="EMBL" id="MBK5896180.1"/>
    </source>
</evidence>
<dbReference type="Pfam" id="PF00884">
    <property type="entry name" value="Sulfatase"/>
    <property type="match status" value="1"/>
</dbReference>
<dbReference type="PANTHER" id="PTHR42693">
    <property type="entry name" value="ARYLSULFATASE FAMILY MEMBER"/>
    <property type="match status" value="1"/>
</dbReference>
<keyword evidence="4" id="KW-0106">Calcium</keyword>
<dbReference type="InterPro" id="IPR050738">
    <property type="entry name" value="Sulfatase"/>
</dbReference>
<keyword evidence="2" id="KW-0479">Metal-binding</keyword>
<proteinExistence type="inferred from homology"/>
<evidence type="ECO:0000256" key="3">
    <source>
        <dbReference type="ARBA" id="ARBA00022801"/>
    </source>
</evidence>
<dbReference type="CDD" id="cd16149">
    <property type="entry name" value="sulfatase_like"/>
    <property type="match status" value="1"/>
</dbReference>
<sequence length="478" mass="53893">MNTKKPNIIFILSDDQGMWSMGCAGNKEIITPNLDRLASEGMLFDNFFCASPVCSPARASLLTGRIPSQHGVHDWLRNDNKKQEDIEYLSGMKAYTDVLAENGYICGLSGKWHLGNSAKPQKSFSHWFAHKSGGGPYYNAPLYKDGVLYNEPRYVTDVITDDALEFIDENAGKQPFYLTACYTAPHSPWVNNHPKEYTDLYKDCPFDSIPKEKEHPDSIYLTKEVAKDLRSNLIGYFAAVTAMDANIGRIIDKVESLGIREDTLIVFTSDNGFSCGHHGFWGKGNGTFPINMYDSSVKVPFIASQPGIIPENKVCDALVSAYDFMPTLLNYVGIEDYEDETLPGRSFAAALKGLDFEQDDKIIVLDEYGPNRMIRNKEFKYIKRYPYGPDEMYDLINDPDEKNNLLLKDSHDELAAELRYELEAWFSKYVNPEIDGAKEAVYGSGQINLAGLWSKGEVSHSCDDYIKESPNYKPFKVK</sequence>
<evidence type="ECO:0000259" key="5">
    <source>
        <dbReference type="Pfam" id="PF00884"/>
    </source>
</evidence>
<dbReference type="InterPro" id="IPR017850">
    <property type="entry name" value="Alkaline_phosphatase_core_sf"/>
</dbReference>
<feature type="domain" description="Sulfatase N-terminal" evidence="5">
    <location>
        <begin position="6"/>
        <end position="334"/>
    </location>
</feature>